<evidence type="ECO:0000256" key="9">
    <source>
        <dbReference type="ARBA" id="ARBA00031547"/>
    </source>
</evidence>
<dbReference type="EMBL" id="JASSZA010000001">
    <property type="protein sequence ID" value="KAK2121924.1"/>
    <property type="molecule type" value="Genomic_DNA"/>
</dbReference>
<evidence type="ECO:0000256" key="7">
    <source>
        <dbReference type="ARBA" id="ARBA00022840"/>
    </source>
</evidence>
<keyword evidence="8" id="KW-0460">Magnesium</keyword>
<feature type="region of interest" description="Disordered" evidence="10">
    <location>
        <begin position="364"/>
        <end position="385"/>
    </location>
</feature>
<sequence>MVAEWQCVGFCHGVLNTDNMSILGLTIDYGPFGFLDRYDPDHVCNASDNTGRYAYSKQPEVCKWNLRKLAEALQPELPLELGEAVLAEEFDAEFQRHYLHKMRRKLGLVRVELEEDGALVSRLLQTMHLTDVVLGCPVVTRDSVSLIGEGADFTNTFYLLSSFLVDPESPGLADPESPGLAEFLARLMEQCASLEELRLAFRPQMDPRQLSMMLVLAQSNPQLFALMGTRAGIARELERVEQQSQLEQLSAAELQSRNQDHWTTWLQEYRARLDKDLEGAGDAAAWQAERVRVMRASNPKYVLRNYIAQNAIEAAERGDFSEASSTIPVVCGRRAGLRLLSLTFLQVRQVLKLLETPYHCEAGATTEPEATEARGATGGQRSYSSKPPLWAAELCVT</sequence>
<evidence type="ECO:0000256" key="5">
    <source>
        <dbReference type="ARBA" id="ARBA00022723"/>
    </source>
</evidence>
<dbReference type="PANTHER" id="PTHR12153:SF15">
    <property type="entry name" value="PROTEIN ADENYLYLTRANSFERASE SELO, MITOCHONDRIAL"/>
    <property type="match status" value="1"/>
</dbReference>
<dbReference type="Proteomes" id="UP001266305">
    <property type="component" value="Unassembled WGS sequence"/>
</dbReference>
<evidence type="ECO:0000313" key="11">
    <source>
        <dbReference type="EMBL" id="KAK2121924.1"/>
    </source>
</evidence>
<keyword evidence="6" id="KW-0547">Nucleotide-binding</keyword>
<dbReference type="Pfam" id="PF02696">
    <property type="entry name" value="SelO"/>
    <property type="match status" value="1"/>
</dbReference>
<evidence type="ECO:0000256" key="8">
    <source>
        <dbReference type="ARBA" id="ARBA00022842"/>
    </source>
</evidence>
<evidence type="ECO:0000256" key="6">
    <source>
        <dbReference type="ARBA" id="ARBA00022741"/>
    </source>
</evidence>
<organism evidence="11 12">
    <name type="scientific">Saguinus oedipus</name>
    <name type="common">Cotton-top tamarin</name>
    <name type="synonym">Oedipomidas oedipus</name>
    <dbReference type="NCBI Taxonomy" id="9490"/>
    <lineage>
        <taxon>Eukaryota</taxon>
        <taxon>Metazoa</taxon>
        <taxon>Chordata</taxon>
        <taxon>Craniata</taxon>
        <taxon>Vertebrata</taxon>
        <taxon>Euteleostomi</taxon>
        <taxon>Mammalia</taxon>
        <taxon>Eutheria</taxon>
        <taxon>Euarchontoglires</taxon>
        <taxon>Primates</taxon>
        <taxon>Haplorrhini</taxon>
        <taxon>Platyrrhini</taxon>
        <taxon>Cebidae</taxon>
        <taxon>Callitrichinae</taxon>
        <taxon>Saguinus</taxon>
    </lineage>
</organism>
<protein>
    <recommendedName>
        <fullName evidence="9">Selenoprotein O</fullName>
    </recommendedName>
</protein>
<dbReference type="PANTHER" id="PTHR12153">
    <property type="entry name" value="SELENOPROTEIN O"/>
    <property type="match status" value="1"/>
</dbReference>
<gene>
    <name evidence="11" type="ORF">P7K49_003310</name>
</gene>
<dbReference type="InterPro" id="IPR003846">
    <property type="entry name" value="SelO"/>
</dbReference>
<keyword evidence="4" id="KW-0548">Nucleotidyltransferase</keyword>
<evidence type="ECO:0000313" key="12">
    <source>
        <dbReference type="Proteomes" id="UP001266305"/>
    </source>
</evidence>
<name>A0ABQ9WJT2_SAGOE</name>
<evidence type="ECO:0000256" key="10">
    <source>
        <dbReference type="SAM" id="MobiDB-lite"/>
    </source>
</evidence>
<keyword evidence="5" id="KW-0479">Metal-binding</keyword>
<comment type="similarity">
    <text evidence="2">Belongs to the SELO family.</text>
</comment>
<comment type="caution">
    <text evidence="11">The sequence shown here is derived from an EMBL/GenBank/DDBJ whole genome shotgun (WGS) entry which is preliminary data.</text>
</comment>
<evidence type="ECO:0000256" key="1">
    <source>
        <dbReference type="ARBA" id="ARBA00001946"/>
    </source>
</evidence>
<comment type="cofactor">
    <cofactor evidence="1">
        <name>Mg(2+)</name>
        <dbReference type="ChEBI" id="CHEBI:18420"/>
    </cofactor>
</comment>
<keyword evidence="12" id="KW-1185">Reference proteome</keyword>
<evidence type="ECO:0000256" key="2">
    <source>
        <dbReference type="ARBA" id="ARBA00009747"/>
    </source>
</evidence>
<reference evidence="11 12" key="1">
    <citation type="submission" date="2023-05" db="EMBL/GenBank/DDBJ databases">
        <title>B98-5 Cell Line De Novo Hybrid Assembly: An Optical Mapping Approach.</title>
        <authorList>
            <person name="Kananen K."/>
            <person name="Auerbach J.A."/>
            <person name="Kautto E."/>
            <person name="Blachly J.S."/>
        </authorList>
    </citation>
    <scope>NUCLEOTIDE SEQUENCE [LARGE SCALE GENOMIC DNA]</scope>
    <source>
        <strain evidence="11">B95-8</strain>
        <tissue evidence="11">Cell line</tissue>
    </source>
</reference>
<evidence type="ECO:0000256" key="4">
    <source>
        <dbReference type="ARBA" id="ARBA00022695"/>
    </source>
</evidence>
<accession>A0ABQ9WJT2</accession>
<keyword evidence="3" id="KW-0808">Transferase</keyword>
<proteinExistence type="inferred from homology"/>
<keyword evidence="7" id="KW-0067">ATP-binding</keyword>
<evidence type="ECO:0000256" key="3">
    <source>
        <dbReference type="ARBA" id="ARBA00022679"/>
    </source>
</evidence>